<dbReference type="Proteomes" id="UP000610960">
    <property type="component" value="Unassembled WGS sequence"/>
</dbReference>
<evidence type="ECO:0000313" key="4">
    <source>
        <dbReference type="EMBL" id="GGP19501.1"/>
    </source>
</evidence>
<dbReference type="PANTHER" id="PTHR42949">
    <property type="entry name" value="ANAEROBIC GLYCEROL-3-PHOSPHATE DEHYDROGENASE SUBUNIT B"/>
    <property type="match status" value="1"/>
</dbReference>
<dbReference type="AlphaFoldDB" id="A0A830GTI6"/>
<dbReference type="OrthoDB" id="36306at2157"/>
<dbReference type="InterPro" id="IPR041854">
    <property type="entry name" value="BFD-like_2Fe2S-bd_dom_sf"/>
</dbReference>
<dbReference type="Gene3D" id="1.10.10.1100">
    <property type="entry name" value="BFD-like [2Fe-2S]-binding domain"/>
    <property type="match status" value="1"/>
</dbReference>
<reference evidence="4" key="1">
    <citation type="journal article" date="2014" name="Int. J. Syst. Evol. Microbiol.">
        <title>Complete genome sequence of Corynebacterium casei LMG S-19264T (=DSM 44701T), isolated from a smear-ripened cheese.</title>
        <authorList>
            <consortium name="US DOE Joint Genome Institute (JGI-PGF)"/>
            <person name="Walter F."/>
            <person name="Albersmeier A."/>
            <person name="Kalinowski J."/>
            <person name="Ruckert C."/>
        </authorList>
    </citation>
    <scope>NUCLEOTIDE SEQUENCE</scope>
    <source>
        <strain evidence="4">JCM 10088</strain>
    </source>
</reference>
<dbReference type="Pfam" id="PF07992">
    <property type="entry name" value="Pyr_redox_2"/>
    <property type="match status" value="1"/>
</dbReference>
<reference evidence="4" key="2">
    <citation type="submission" date="2020-09" db="EMBL/GenBank/DDBJ databases">
        <authorList>
            <person name="Sun Q."/>
            <person name="Ohkuma M."/>
        </authorList>
    </citation>
    <scope>NUCLEOTIDE SEQUENCE</scope>
    <source>
        <strain evidence="4">JCM 10088</strain>
    </source>
</reference>
<keyword evidence="1" id="KW-0560">Oxidoreductase</keyword>
<comment type="caution">
    <text evidence="4">The sequence shown here is derived from an EMBL/GenBank/DDBJ whole genome shotgun (WGS) entry which is preliminary data.</text>
</comment>
<protein>
    <submittedName>
        <fullName evidence="4">Uncharacterized protein</fullName>
    </submittedName>
</protein>
<evidence type="ECO:0000259" key="3">
    <source>
        <dbReference type="Pfam" id="PF17806"/>
    </source>
</evidence>
<dbReference type="GO" id="GO:0016491">
    <property type="term" value="F:oxidoreductase activity"/>
    <property type="evidence" value="ECO:0007669"/>
    <property type="project" value="UniProtKB-KW"/>
</dbReference>
<organism evidence="4 5">
    <name type="scientific">Thermocladium modestius</name>
    <dbReference type="NCBI Taxonomy" id="62609"/>
    <lineage>
        <taxon>Archaea</taxon>
        <taxon>Thermoproteota</taxon>
        <taxon>Thermoprotei</taxon>
        <taxon>Thermoproteales</taxon>
        <taxon>Thermoproteaceae</taxon>
        <taxon>Thermocladium</taxon>
    </lineage>
</organism>
<dbReference type="InterPro" id="IPR023753">
    <property type="entry name" value="FAD/NAD-binding_dom"/>
</dbReference>
<name>A0A830GTI6_9CREN</name>
<gene>
    <name evidence="4" type="ORF">GCM10007981_03440</name>
</gene>
<dbReference type="PRINTS" id="PR00411">
    <property type="entry name" value="PNDRDTASEI"/>
</dbReference>
<dbReference type="EMBL" id="BMNL01000001">
    <property type="protein sequence ID" value="GGP19501.1"/>
    <property type="molecule type" value="Genomic_DNA"/>
</dbReference>
<proteinExistence type="predicted"/>
<accession>A0A830GTI6</accession>
<feature type="domain" description="SoxA A3" evidence="3">
    <location>
        <begin position="499"/>
        <end position="555"/>
    </location>
</feature>
<dbReference type="RefSeq" id="WP_188595734.1">
    <property type="nucleotide sequence ID" value="NZ_BMNL01000001.1"/>
</dbReference>
<dbReference type="InterPro" id="IPR036188">
    <property type="entry name" value="FAD/NAD-bd_sf"/>
</dbReference>
<dbReference type="SUPFAM" id="SSF51971">
    <property type="entry name" value="Nucleotide-binding domain"/>
    <property type="match status" value="1"/>
</dbReference>
<sequence>MVKESLYSARTGEERRFVCCEWWCEGYWLSLGELNQCEGESGGSPRVPFLMRLRAVRRMASPGRFPRNKWIIRFWGMASNMARQMNHLGVESLPEPPRAAVKEVAGDALVVGGGLAGLSVAGELAKLGFRVTVVEGFKALGGRHALDSGKLVDGKVPAELIRDLAGRLEGDPNVTILTGAAFDGRLEDAVIAHSLDGSTVFKLRHRYVVFATGSREVPIVYPGNASVTTFTGWTYLTLLKSGALKHKSVAVYGSDDWGVRVAHAIKSAGVSVSLLDNSVQVRSDAYRDLARELNVETSVNLTREKLVGMGVDALVAAARVPAIEAVVQWGGEAYYEHELGGMIPRHSWSGEVMGTTDAYVVGEAGGLIPVHLIPLQAKAVAAGIAFKEGRIGEADLDKAIAEFRTAINVASPKQFNAFQRLDKGLHEIGLFVEPNVINVPQWGSEMNLEDAEEELICPCEDVSLGDLLEDVKALTGVKEIKVTVLHEETLEARNFRPPSMEKIKRTTGLGTGACQGKLCMMTATLILARIFQKKPREVGIFKQRFPLHPIPMGVAGDASE</sequence>
<dbReference type="InterPro" id="IPR051691">
    <property type="entry name" value="Metab_Enz_Cyan_OpOx_G3PDH"/>
</dbReference>
<evidence type="ECO:0000313" key="5">
    <source>
        <dbReference type="Proteomes" id="UP000610960"/>
    </source>
</evidence>
<dbReference type="PRINTS" id="PR00368">
    <property type="entry name" value="FADPNR"/>
</dbReference>
<keyword evidence="5" id="KW-1185">Reference proteome</keyword>
<dbReference type="PANTHER" id="PTHR42949:SF3">
    <property type="entry name" value="ANAEROBIC GLYCEROL-3-PHOSPHATE DEHYDROGENASE SUBUNIT B"/>
    <property type="match status" value="1"/>
</dbReference>
<dbReference type="Pfam" id="PF17806">
    <property type="entry name" value="SO_alpha_A3"/>
    <property type="match status" value="1"/>
</dbReference>
<feature type="domain" description="FAD/NAD(P)-binding" evidence="2">
    <location>
        <begin position="107"/>
        <end position="308"/>
    </location>
</feature>
<evidence type="ECO:0000256" key="1">
    <source>
        <dbReference type="ARBA" id="ARBA00023002"/>
    </source>
</evidence>
<dbReference type="InterPro" id="IPR041117">
    <property type="entry name" value="SoxA_A3"/>
</dbReference>
<evidence type="ECO:0000259" key="2">
    <source>
        <dbReference type="Pfam" id="PF07992"/>
    </source>
</evidence>
<dbReference type="Gene3D" id="3.50.50.60">
    <property type="entry name" value="FAD/NAD(P)-binding domain"/>
    <property type="match status" value="3"/>
</dbReference>